<keyword evidence="7" id="KW-0443">Lipid metabolism</keyword>
<protein>
    <submittedName>
        <fullName evidence="13">CDP-alcohol phosphatidyltransferase family protein</fullName>
    </submittedName>
</protein>
<dbReference type="GO" id="GO:0016020">
    <property type="term" value="C:membrane"/>
    <property type="evidence" value="ECO:0007669"/>
    <property type="project" value="UniProtKB-SubCell"/>
</dbReference>
<evidence type="ECO:0000256" key="8">
    <source>
        <dbReference type="ARBA" id="ARBA00023136"/>
    </source>
</evidence>
<evidence type="ECO:0000256" key="7">
    <source>
        <dbReference type="ARBA" id="ARBA00023098"/>
    </source>
</evidence>
<proteinExistence type="inferred from homology"/>
<keyword evidence="10" id="KW-1208">Phospholipid metabolism</keyword>
<accession>A0A538T1V0</accession>
<evidence type="ECO:0000256" key="10">
    <source>
        <dbReference type="ARBA" id="ARBA00023264"/>
    </source>
</evidence>
<feature type="transmembrane region" description="Helical" evidence="12">
    <location>
        <begin position="167"/>
        <end position="187"/>
    </location>
</feature>
<evidence type="ECO:0000256" key="12">
    <source>
        <dbReference type="SAM" id="Phobius"/>
    </source>
</evidence>
<comment type="similarity">
    <text evidence="2 11">Belongs to the CDP-alcohol phosphatidyltransferase class-I family.</text>
</comment>
<dbReference type="GO" id="GO:0016780">
    <property type="term" value="F:phosphotransferase activity, for other substituted phosphate groups"/>
    <property type="evidence" value="ECO:0007669"/>
    <property type="project" value="InterPro"/>
</dbReference>
<dbReference type="PROSITE" id="PS00379">
    <property type="entry name" value="CDP_ALCOHOL_P_TRANSF"/>
    <property type="match status" value="1"/>
</dbReference>
<sequence length="304" mass="33247">MFVEEYLQDLRRDRFAPPALLLYARRMAQRSRGEMVANPGAVRSAWTLALLFFAAAFLAAVALALAGDRHLAYDFFLATSLGIVPAFALVTIFIGALRDHEGYRLSALNVPIALTLLRAVMLPGIVLFLEERQFGLAVACYVLAALTDIADGWIARRWRQVTTLGTVLDPIVDIVFNFAILGGLWAADLLKPWVFAVAAARYGALLVGGSYFYIFVGPVRIQPTLFGRLTGVLMSALVALLMLLTVAPHTLAERLAPLTENALGILLIATVVHVVALGWYNLRIMTGRVEEQGRVVGDVRWGAR</sequence>
<feature type="transmembrane region" description="Helical" evidence="12">
    <location>
        <begin position="45"/>
        <end position="66"/>
    </location>
</feature>
<keyword evidence="6 12" id="KW-1133">Transmembrane helix</keyword>
<evidence type="ECO:0000256" key="5">
    <source>
        <dbReference type="ARBA" id="ARBA00022692"/>
    </source>
</evidence>
<dbReference type="InterPro" id="IPR050324">
    <property type="entry name" value="CDP-alcohol_PTase-I"/>
</dbReference>
<keyword evidence="5 12" id="KW-0812">Transmembrane</keyword>
<keyword evidence="9" id="KW-0594">Phospholipid biosynthesis</keyword>
<reference evidence="13 14" key="1">
    <citation type="journal article" date="2019" name="Nat. Microbiol.">
        <title>Mediterranean grassland soil C-N compound turnover is dependent on rainfall and depth, and is mediated by genomically divergent microorganisms.</title>
        <authorList>
            <person name="Diamond S."/>
            <person name="Andeer P.F."/>
            <person name="Li Z."/>
            <person name="Crits-Christoph A."/>
            <person name="Burstein D."/>
            <person name="Anantharaman K."/>
            <person name="Lane K.R."/>
            <person name="Thomas B.C."/>
            <person name="Pan C."/>
            <person name="Northen T.R."/>
            <person name="Banfield J.F."/>
        </authorList>
    </citation>
    <scope>NUCLEOTIDE SEQUENCE [LARGE SCALE GENOMIC DNA]</scope>
    <source>
        <strain evidence="13">WS_2</strain>
    </source>
</reference>
<feature type="transmembrane region" description="Helical" evidence="12">
    <location>
        <begin position="226"/>
        <end position="247"/>
    </location>
</feature>
<dbReference type="InterPro" id="IPR043130">
    <property type="entry name" value="CDP-OH_PTrfase_TM_dom"/>
</dbReference>
<evidence type="ECO:0000313" key="13">
    <source>
        <dbReference type="EMBL" id="TMQ57617.1"/>
    </source>
</evidence>
<evidence type="ECO:0000256" key="6">
    <source>
        <dbReference type="ARBA" id="ARBA00022989"/>
    </source>
</evidence>
<comment type="subcellular location">
    <subcellularLocation>
        <location evidence="1">Membrane</location>
        <topology evidence="1">Multi-pass membrane protein</topology>
    </subcellularLocation>
</comment>
<evidence type="ECO:0000256" key="4">
    <source>
        <dbReference type="ARBA" id="ARBA00022679"/>
    </source>
</evidence>
<evidence type="ECO:0000256" key="9">
    <source>
        <dbReference type="ARBA" id="ARBA00023209"/>
    </source>
</evidence>
<dbReference type="GO" id="GO:0046474">
    <property type="term" value="P:glycerophospholipid biosynthetic process"/>
    <property type="evidence" value="ECO:0007669"/>
    <property type="project" value="TreeGrafter"/>
</dbReference>
<keyword evidence="8 12" id="KW-0472">Membrane</keyword>
<dbReference type="Gene3D" id="1.20.120.1760">
    <property type="match status" value="1"/>
</dbReference>
<dbReference type="InterPro" id="IPR048254">
    <property type="entry name" value="CDP_ALCOHOL_P_TRANSF_CS"/>
</dbReference>
<keyword evidence="3" id="KW-0444">Lipid biosynthesis</keyword>
<evidence type="ECO:0000256" key="1">
    <source>
        <dbReference type="ARBA" id="ARBA00004141"/>
    </source>
</evidence>
<feature type="transmembrane region" description="Helical" evidence="12">
    <location>
        <begin position="72"/>
        <end position="96"/>
    </location>
</feature>
<gene>
    <name evidence="13" type="ORF">E6K72_03540</name>
</gene>
<organism evidence="13 14">
    <name type="scientific">Eiseniibacteriota bacterium</name>
    <dbReference type="NCBI Taxonomy" id="2212470"/>
    <lineage>
        <taxon>Bacteria</taxon>
        <taxon>Candidatus Eiseniibacteriota</taxon>
    </lineage>
</organism>
<comment type="caution">
    <text evidence="13">The sequence shown here is derived from an EMBL/GenBank/DDBJ whole genome shotgun (WGS) entry which is preliminary data.</text>
</comment>
<dbReference type="InterPro" id="IPR000462">
    <property type="entry name" value="CDP-OH_P_trans"/>
</dbReference>
<name>A0A538T1V0_UNCEI</name>
<dbReference type="EMBL" id="VBOS01000115">
    <property type="protein sequence ID" value="TMQ57617.1"/>
    <property type="molecule type" value="Genomic_DNA"/>
</dbReference>
<dbReference type="Proteomes" id="UP000317716">
    <property type="component" value="Unassembled WGS sequence"/>
</dbReference>
<evidence type="ECO:0000256" key="11">
    <source>
        <dbReference type="RuleBase" id="RU003750"/>
    </source>
</evidence>
<evidence type="ECO:0000256" key="3">
    <source>
        <dbReference type="ARBA" id="ARBA00022516"/>
    </source>
</evidence>
<dbReference type="AlphaFoldDB" id="A0A538T1V0"/>
<dbReference type="Pfam" id="PF01066">
    <property type="entry name" value="CDP-OH_P_transf"/>
    <property type="match status" value="1"/>
</dbReference>
<feature type="transmembrane region" description="Helical" evidence="12">
    <location>
        <begin position="108"/>
        <end position="128"/>
    </location>
</feature>
<dbReference type="PANTHER" id="PTHR14269:SF11">
    <property type="entry name" value="CDP-DIACYLGLYCEROL--GLYCEROL-3-PHOSPHATE 3-PHOSPHATIDYLTRANSFERASE"/>
    <property type="match status" value="1"/>
</dbReference>
<dbReference type="PANTHER" id="PTHR14269">
    <property type="entry name" value="CDP-DIACYLGLYCEROL--GLYCEROL-3-PHOSPHATE 3-PHOSPHATIDYLTRANSFERASE-RELATED"/>
    <property type="match status" value="1"/>
</dbReference>
<feature type="transmembrane region" description="Helical" evidence="12">
    <location>
        <begin position="193"/>
        <end position="214"/>
    </location>
</feature>
<evidence type="ECO:0000256" key="2">
    <source>
        <dbReference type="ARBA" id="ARBA00010441"/>
    </source>
</evidence>
<evidence type="ECO:0000313" key="14">
    <source>
        <dbReference type="Proteomes" id="UP000317716"/>
    </source>
</evidence>
<keyword evidence="4 11" id="KW-0808">Transferase</keyword>
<feature type="transmembrane region" description="Helical" evidence="12">
    <location>
        <begin position="262"/>
        <end position="282"/>
    </location>
</feature>